<accession>A0ABQ4CPU3</accession>
<gene>
    <name evidence="1" type="ORF">Asi02nite_28140</name>
</gene>
<dbReference type="EMBL" id="BONE01000019">
    <property type="protein sequence ID" value="GIF73296.1"/>
    <property type="molecule type" value="Genomic_DNA"/>
</dbReference>
<name>A0ABQ4CPU3_9ACTN</name>
<organism evidence="1 2">
    <name type="scientific">Asanoa siamensis</name>
    <dbReference type="NCBI Taxonomy" id="926357"/>
    <lineage>
        <taxon>Bacteria</taxon>
        <taxon>Bacillati</taxon>
        <taxon>Actinomycetota</taxon>
        <taxon>Actinomycetes</taxon>
        <taxon>Micromonosporales</taxon>
        <taxon>Micromonosporaceae</taxon>
        <taxon>Asanoa</taxon>
    </lineage>
</organism>
<evidence type="ECO:0000313" key="1">
    <source>
        <dbReference type="EMBL" id="GIF73296.1"/>
    </source>
</evidence>
<evidence type="ECO:0000313" key="2">
    <source>
        <dbReference type="Proteomes" id="UP000604117"/>
    </source>
</evidence>
<sequence length="137" mass="14914">MDDVRAIRVRQLIGVYRFDTGASLVAARLTGQGCALRALTHRGLFTNPAWSAMTAELIVPVLLTHFDQSPAPVRAITGPTRPYVLARTRDAVVPLLGPTALTRIAGRVDVFLDHLRAATWTAGLTWTRGMVDSNVPR</sequence>
<keyword evidence="2" id="KW-1185">Reference proteome</keyword>
<protein>
    <submittedName>
        <fullName evidence="1">Uncharacterized protein</fullName>
    </submittedName>
</protein>
<reference evidence="1 2" key="1">
    <citation type="submission" date="2021-01" db="EMBL/GenBank/DDBJ databases">
        <title>Whole genome shotgun sequence of Asanoa siamensis NBRC 107932.</title>
        <authorList>
            <person name="Komaki H."/>
            <person name="Tamura T."/>
        </authorList>
    </citation>
    <scope>NUCLEOTIDE SEQUENCE [LARGE SCALE GENOMIC DNA]</scope>
    <source>
        <strain evidence="1 2">NBRC 107932</strain>
    </source>
</reference>
<comment type="caution">
    <text evidence="1">The sequence shown here is derived from an EMBL/GenBank/DDBJ whole genome shotgun (WGS) entry which is preliminary data.</text>
</comment>
<proteinExistence type="predicted"/>
<dbReference type="Proteomes" id="UP000604117">
    <property type="component" value="Unassembled WGS sequence"/>
</dbReference>